<evidence type="ECO:0000256" key="2">
    <source>
        <dbReference type="ARBA" id="ARBA00004328"/>
    </source>
</evidence>
<sequence length="217" mass="23191">MNSLTPSLEIMTTAFPTITAEQMATLKTDPTSNLLPTTEQMASVVNLMVAAKIPAASATTIAMELVNFCYDNGSSSYTAVSGPSSIADVSLAQLANIVKASGTSLRKFCRFFAPIIWNLRTDKQPPANWEASGYKPDAKFAAFDFFDGVENPAAMQPPGGLSRSPTQVERIANATNKQVHLFQAAAQDNNFASNSAFITKGQISTSSPQIQYLPSPE</sequence>
<organismHost>
    <name type="scientific">Carica papaya</name>
    <name type="common">Papaya</name>
    <dbReference type="NCBI Taxonomy" id="3649"/>
</organismHost>
<evidence type="ECO:0000256" key="5">
    <source>
        <dbReference type="ARBA" id="ARBA00022844"/>
    </source>
</evidence>
<keyword evidence="3" id="KW-1139">Helical capsid protein</keyword>
<reference evidence="8" key="1">
    <citation type="journal article" date="2018" name="Plant Pathol.">
        <title>Using High Throughput Sequencing in support of a plant health outbreak reveals novel viruses in Ullucus tuberosus (Basellaceae).</title>
        <authorList>
            <person name="Fox A."/>
            <person name="Fowkes A."/>
            <person name="Skelton A."/>
            <person name="Harju V."/>
            <person name="Buxton-Kirk A."/>
            <person name="Kelly M."/>
            <person name="Forde S."/>
            <person name="Pufal H."/>
            <person name="Conyers C."/>
            <person name="Ward R."/>
            <person name="Weekes R."/>
            <person name="Boonham N."/>
            <person name="Adams I."/>
        </authorList>
    </citation>
    <scope>NUCLEOTIDE SEQUENCE</scope>
    <source>
        <strain evidence="8">Ullucus</strain>
    </source>
</reference>
<evidence type="ECO:0000256" key="1">
    <source>
        <dbReference type="ARBA" id="ARBA00004032"/>
    </source>
</evidence>
<dbReference type="Pfam" id="PF00286">
    <property type="entry name" value="Flexi_CP"/>
    <property type="match status" value="1"/>
</dbReference>
<feature type="domain" description="Potexviruses and carlaviruses coat protein" evidence="7">
    <location>
        <begin position="139"/>
        <end position="154"/>
    </location>
</feature>
<evidence type="ECO:0000256" key="4">
    <source>
        <dbReference type="ARBA" id="ARBA00022561"/>
    </source>
</evidence>
<accession>A0A3G8FWL9</accession>
<dbReference type="EMBL" id="MH645156">
    <property type="protein sequence ID" value="AZF99040.1"/>
    <property type="molecule type" value="Genomic_RNA"/>
</dbReference>
<evidence type="ECO:0000256" key="3">
    <source>
        <dbReference type="ARBA" id="ARBA00022497"/>
    </source>
</evidence>
<keyword evidence="5" id="KW-0946">Virion</keyword>
<evidence type="ECO:0000259" key="7">
    <source>
        <dbReference type="PROSITE" id="PS00418"/>
    </source>
</evidence>
<dbReference type="InterPro" id="IPR000052">
    <property type="entry name" value="Pltvir_coat"/>
</dbReference>
<dbReference type="GO" id="GO:0019029">
    <property type="term" value="C:helical viral capsid"/>
    <property type="evidence" value="ECO:0007669"/>
    <property type="project" value="UniProtKB-KW"/>
</dbReference>
<name>A0A3G8FWL9_PMV</name>
<keyword evidence="4" id="KW-0167">Capsid protein</keyword>
<dbReference type="GO" id="GO:0005198">
    <property type="term" value="F:structural molecule activity"/>
    <property type="evidence" value="ECO:0007669"/>
    <property type="project" value="InterPro"/>
</dbReference>
<dbReference type="PROSITE" id="PS00418">
    <property type="entry name" value="POTEX_CARLAVIRUS_COAT"/>
    <property type="match status" value="1"/>
</dbReference>
<protein>
    <submittedName>
        <fullName evidence="8">Orf5</fullName>
    </submittedName>
</protein>
<evidence type="ECO:0000256" key="6">
    <source>
        <dbReference type="ARBA" id="ARBA00023274"/>
    </source>
</evidence>
<comment type="subcellular location">
    <subcellularLocation>
        <location evidence="2">Virion</location>
    </subcellularLocation>
</comment>
<proteinExistence type="predicted"/>
<comment type="function">
    <text evidence="1">Required for genome encapsidation. Forms ribonucleoprotein complexes along with TGB1 helicase and viral RNA.</text>
</comment>
<organism evidence="8">
    <name type="scientific">Papaya mosaic potexvirus</name>
    <name type="common">PMV</name>
    <dbReference type="NCBI Taxonomy" id="12181"/>
    <lineage>
        <taxon>Viruses</taxon>
        <taxon>Riboviria</taxon>
        <taxon>Orthornavirae</taxon>
        <taxon>Kitrinoviricota</taxon>
        <taxon>Alsuviricetes</taxon>
        <taxon>Tymovirales</taxon>
        <taxon>Alphaflexiviridae</taxon>
        <taxon>Potexvirus</taxon>
        <taxon>Potexvirus papayae</taxon>
    </lineage>
</organism>
<keyword evidence="6" id="KW-0687">Ribonucleoprotein</keyword>
<organismHost>
    <name type="scientific">Ullucus tuberosus</name>
    <name type="common">Olluco</name>
    <dbReference type="NCBI Taxonomy" id="108055"/>
</organismHost>
<dbReference type="GO" id="GO:1990904">
    <property type="term" value="C:ribonucleoprotein complex"/>
    <property type="evidence" value="ECO:0007669"/>
    <property type="project" value="UniProtKB-KW"/>
</dbReference>
<dbReference type="PRINTS" id="PR00232">
    <property type="entry name" value="POTXCARLCOAT"/>
</dbReference>
<evidence type="ECO:0000313" key="8">
    <source>
        <dbReference type="EMBL" id="AZF99040.1"/>
    </source>
</evidence>